<accession>A0A166W644</accession>
<reference evidence="2 3" key="1">
    <citation type="journal article" date="2016" name="Mol. Biol. Evol.">
        <title>Comparative Genomics of Early-Diverging Mushroom-Forming Fungi Provides Insights into the Origins of Lignocellulose Decay Capabilities.</title>
        <authorList>
            <person name="Nagy L.G."/>
            <person name="Riley R."/>
            <person name="Tritt A."/>
            <person name="Adam C."/>
            <person name="Daum C."/>
            <person name="Floudas D."/>
            <person name="Sun H."/>
            <person name="Yadav J.S."/>
            <person name="Pangilinan J."/>
            <person name="Larsson K.H."/>
            <person name="Matsuura K."/>
            <person name="Barry K."/>
            <person name="Labutti K."/>
            <person name="Kuo R."/>
            <person name="Ohm R.A."/>
            <person name="Bhattacharya S.S."/>
            <person name="Shirouzu T."/>
            <person name="Yoshinaga Y."/>
            <person name="Martin F.M."/>
            <person name="Grigoriev I.V."/>
            <person name="Hibbett D.S."/>
        </authorList>
    </citation>
    <scope>NUCLEOTIDE SEQUENCE [LARGE SCALE GENOMIC DNA]</scope>
    <source>
        <strain evidence="2 3">CBS 109695</strain>
    </source>
</reference>
<evidence type="ECO:0000313" key="3">
    <source>
        <dbReference type="Proteomes" id="UP000076532"/>
    </source>
</evidence>
<protein>
    <submittedName>
        <fullName evidence="2">Uncharacterized protein</fullName>
    </submittedName>
</protein>
<feature type="region of interest" description="Disordered" evidence="1">
    <location>
        <begin position="147"/>
        <end position="169"/>
    </location>
</feature>
<dbReference type="EMBL" id="KV417482">
    <property type="protein sequence ID" value="KZP33422.1"/>
    <property type="molecule type" value="Genomic_DNA"/>
</dbReference>
<name>A0A166W644_9AGAM</name>
<evidence type="ECO:0000256" key="1">
    <source>
        <dbReference type="SAM" id="MobiDB-lite"/>
    </source>
</evidence>
<gene>
    <name evidence="2" type="ORF">FIBSPDRAFT_881622</name>
</gene>
<dbReference type="AlphaFoldDB" id="A0A166W644"/>
<keyword evidence="3" id="KW-1185">Reference proteome</keyword>
<evidence type="ECO:0000313" key="2">
    <source>
        <dbReference type="EMBL" id="KZP33422.1"/>
    </source>
</evidence>
<proteinExistence type="predicted"/>
<sequence length="169" mass="17979">MDETHWDVALHPAPPLGGAVGPVPLGAVGDGMVAAALVDLWDASPPATPPMIAAMITTAATALAIRTVRALAKLDPVWKLSALTVAPLRASSCPEPQCISDIWQSNQYGFMRRAPHWNNGKFEADGISTSQVGVVGDRKRAMKQLVEKRGHAQRAVLEPPGRDSSNQCR</sequence>
<organism evidence="2 3">
    <name type="scientific">Athelia psychrophila</name>
    <dbReference type="NCBI Taxonomy" id="1759441"/>
    <lineage>
        <taxon>Eukaryota</taxon>
        <taxon>Fungi</taxon>
        <taxon>Dikarya</taxon>
        <taxon>Basidiomycota</taxon>
        <taxon>Agaricomycotina</taxon>
        <taxon>Agaricomycetes</taxon>
        <taxon>Agaricomycetidae</taxon>
        <taxon>Atheliales</taxon>
        <taxon>Atheliaceae</taxon>
        <taxon>Athelia</taxon>
    </lineage>
</organism>
<dbReference type="Proteomes" id="UP000076532">
    <property type="component" value="Unassembled WGS sequence"/>
</dbReference>